<proteinExistence type="inferred from homology"/>
<dbReference type="GO" id="GO:0016787">
    <property type="term" value="F:hydrolase activity"/>
    <property type="evidence" value="ECO:0007669"/>
    <property type="project" value="UniProtKB-KW"/>
</dbReference>
<name>A0A8K0TAH0_9PEZI</name>
<comment type="similarity">
    <text evidence="2">Belongs to the AB hydrolase superfamily. Epoxide hydrolase family.</text>
</comment>
<dbReference type="PRINTS" id="PR00412">
    <property type="entry name" value="EPOXHYDRLASE"/>
</dbReference>
<reference evidence="4" key="1">
    <citation type="journal article" date="2021" name="Nat. Commun.">
        <title>Genetic determinants of endophytism in the Arabidopsis root mycobiome.</title>
        <authorList>
            <person name="Mesny F."/>
            <person name="Miyauchi S."/>
            <person name="Thiergart T."/>
            <person name="Pickel B."/>
            <person name="Atanasova L."/>
            <person name="Karlsson M."/>
            <person name="Huettel B."/>
            <person name="Barry K.W."/>
            <person name="Haridas S."/>
            <person name="Chen C."/>
            <person name="Bauer D."/>
            <person name="Andreopoulos W."/>
            <person name="Pangilinan J."/>
            <person name="LaButti K."/>
            <person name="Riley R."/>
            <person name="Lipzen A."/>
            <person name="Clum A."/>
            <person name="Drula E."/>
            <person name="Henrissat B."/>
            <person name="Kohler A."/>
            <person name="Grigoriev I.V."/>
            <person name="Martin F.M."/>
            <person name="Hacquard S."/>
        </authorList>
    </citation>
    <scope>NUCLEOTIDE SEQUENCE</scope>
    <source>
        <strain evidence="4">MPI-CAGE-AT-0016</strain>
    </source>
</reference>
<evidence type="ECO:0000313" key="5">
    <source>
        <dbReference type="Proteomes" id="UP000813385"/>
    </source>
</evidence>
<dbReference type="InterPro" id="IPR029058">
    <property type="entry name" value="AB_hydrolase_fold"/>
</dbReference>
<dbReference type="InterPro" id="IPR000639">
    <property type="entry name" value="Epox_hydrolase-like"/>
</dbReference>
<accession>A0A8K0TAH0</accession>
<comment type="caution">
    <text evidence="4">The sequence shown here is derived from an EMBL/GenBank/DDBJ whole genome shotgun (WGS) entry which is preliminary data.</text>
</comment>
<keyword evidence="5" id="KW-1185">Reference proteome</keyword>
<dbReference type="Pfam" id="PF00561">
    <property type="entry name" value="Abhydrolase_1"/>
    <property type="match status" value="1"/>
</dbReference>
<dbReference type="PANTHER" id="PTHR43329">
    <property type="entry name" value="EPOXIDE HYDROLASE"/>
    <property type="match status" value="1"/>
</dbReference>
<dbReference type="OrthoDB" id="408373at2759"/>
<organism evidence="4 5">
    <name type="scientific">Plectosphaerella cucumerina</name>
    <dbReference type="NCBI Taxonomy" id="40658"/>
    <lineage>
        <taxon>Eukaryota</taxon>
        <taxon>Fungi</taxon>
        <taxon>Dikarya</taxon>
        <taxon>Ascomycota</taxon>
        <taxon>Pezizomycotina</taxon>
        <taxon>Sordariomycetes</taxon>
        <taxon>Hypocreomycetidae</taxon>
        <taxon>Glomerellales</taxon>
        <taxon>Plectosphaerellaceae</taxon>
        <taxon>Plectosphaerella</taxon>
    </lineage>
</organism>
<dbReference type="AlphaFoldDB" id="A0A8K0TAH0"/>
<dbReference type="Gene3D" id="3.40.50.1820">
    <property type="entry name" value="alpha/beta hydrolase"/>
    <property type="match status" value="1"/>
</dbReference>
<evidence type="ECO:0000256" key="1">
    <source>
        <dbReference type="ARBA" id="ARBA00022801"/>
    </source>
</evidence>
<sequence>MTVDKLAPNDPRVERKEAQVNGRTYTYLHAKPEGTPKGHVVLVHGFPDMAFGWRYQIPFLLSLGYEVIAPNMLGYGGTSTPDADDAAWSLKSMSDDIAALTAAVWSADTRIVLGGHDWGGALVWRIALWHPKLLLGVFSVCTPYWAPAPAYFDLEVLVKSGRLPSFAYQLQFIRGEVEEHIKTPDDIRRFLLAIFGARTEDTREPAFSAEKGYDFERLKRLGGKSPLVSEEELAEYVRVYSEEGSGVVGPLRWYRMRKQTFEEERELVGTKVQVPSLFVQASRDIALPPSMAAGMGDNFVDLTSKTVEASHWALWEAPEKVNGIVRDWLAEKFGSNL</sequence>
<evidence type="ECO:0000313" key="4">
    <source>
        <dbReference type="EMBL" id="KAH7354280.1"/>
    </source>
</evidence>
<keyword evidence="1 4" id="KW-0378">Hydrolase</keyword>
<evidence type="ECO:0000259" key="3">
    <source>
        <dbReference type="Pfam" id="PF00561"/>
    </source>
</evidence>
<dbReference type="Proteomes" id="UP000813385">
    <property type="component" value="Unassembled WGS sequence"/>
</dbReference>
<dbReference type="InterPro" id="IPR000073">
    <property type="entry name" value="AB_hydrolase_1"/>
</dbReference>
<evidence type="ECO:0000256" key="2">
    <source>
        <dbReference type="ARBA" id="ARBA00038334"/>
    </source>
</evidence>
<protein>
    <submittedName>
        <fullName evidence="4">Alpha/Beta hydrolase protein</fullName>
    </submittedName>
</protein>
<gene>
    <name evidence="4" type="ORF">B0T11DRAFT_126228</name>
</gene>
<feature type="domain" description="AB hydrolase-1" evidence="3">
    <location>
        <begin position="39"/>
        <end position="318"/>
    </location>
</feature>
<dbReference type="EMBL" id="JAGPXD010000005">
    <property type="protein sequence ID" value="KAH7354280.1"/>
    <property type="molecule type" value="Genomic_DNA"/>
</dbReference>
<dbReference type="SUPFAM" id="SSF53474">
    <property type="entry name" value="alpha/beta-Hydrolases"/>
    <property type="match status" value="1"/>
</dbReference>